<dbReference type="EMBL" id="BSDX01000001">
    <property type="protein sequence ID" value="GLI52751.1"/>
    <property type="molecule type" value="Genomic_DNA"/>
</dbReference>
<dbReference type="NCBIfam" id="TIGR01509">
    <property type="entry name" value="HAD-SF-IA-v3"/>
    <property type="match status" value="1"/>
</dbReference>
<evidence type="ECO:0000313" key="1">
    <source>
        <dbReference type="EMBL" id="GLI52751.1"/>
    </source>
</evidence>
<dbReference type="InterPro" id="IPR006439">
    <property type="entry name" value="HAD-SF_hydro_IA"/>
</dbReference>
<gene>
    <name evidence="1" type="ORF">TISLANDTSLP1_04440</name>
</gene>
<evidence type="ECO:0000313" key="2">
    <source>
        <dbReference type="Proteomes" id="UP001144297"/>
    </source>
</evidence>
<dbReference type="InterPro" id="IPR036412">
    <property type="entry name" value="HAD-like_sf"/>
</dbReference>
<protein>
    <submittedName>
        <fullName evidence="1">Haloacid dehalogenase</fullName>
    </submittedName>
</protein>
<sequence>MIPFNEIKTVFLDMDGTILDKYYDDYFWGNYVPQKYAEKEQISIEEARKILFSMYKAEEGTLNWTDIDFWSRKTGLNIFQLKQEVAYLINPHPDAEDFLKNVSSNGKKVYLVTNAHNKVMELKLKKTGFDKYFHDVFTSFDLGYPKEKLEFWKRLKEKIFFEPEYSIFVDDTEEILHTAKLSGIKLPILRAVSSSQSIPKKSEEFLTIMNFQEIIDL</sequence>
<dbReference type="InterPro" id="IPR023214">
    <property type="entry name" value="HAD_sf"/>
</dbReference>
<name>A0A9W6GF52_9BACT</name>
<dbReference type="Proteomes" id="UP001144297">
    <property type="component" value="Unassembled WGS sequence"/>
</dbReference>
<dbReference type="SFLD" id="SFLDG01129">
    <property type="entry name" value="C1.5:_HAD__Beta-PGM__Phosphata"/>
    <property type="match status" value="1"/>
</dbReference>
<dbReference type="SUPFAM" id="SSF56784">
    <property type="entry name" value="HAD-like"/>
    <property type="match status" value="1"/>
</dbReference>
<proteinExistence type="predicted"/>
<dbReference type="Pfam" id="PF00702">
    <property type="entry name" value="Hydrolase"/>
    <property type="match status" value="1"/>
</dbReference>
<comment type="caution">
    <text evidence="1">The sequence shown here is derived from an EMBL/GenBank/DDBJ whole genome shotgun (WGS) entry which is preliminary data.</text>
</comment>
<dbReference type="AlphaFoldDB" id="A0A9W6GF52"/>
<dbReference type="InterPro" id="IPR050155">
    <property type="entry name" value="HAD-like_hydrolase_sf"/>
</dbReference>
<dbReference type="GO" id="GO:0005829">
    <property type="term" value="C:cytosol"/>
    <property type="evidence" value="ECO:0007669"/>
    <property type="project" value="TreeGrafter"/>
</dbReference>
<dbReference type="GO" id="GO:0008967">
    <property type="term" value="F:phosphoglycolate phosphatase activity"/>
    <property type="evidence" value="ECO:0007669"/>
    <property type="project" value="TreeGrafter"/>
</dbReference>
<dbReference type="CDD" id="cd01427">
    <property type="entry name" value="HAD_like"/>
    <property type="match status" value="1"/>
</dbReference>
<dbReference type="SFLD" id="SFLDS00003">
    <property type="entry name" value="Haloacid_Dehalogenase"/>
    <property type="match status" value="1"/>
</dbReference>
<dbReference type="PANTHER" id="PTHR43434:SF3">
    <property type="entry name" value="GMP_IMP NUCLEOTIDASE YRFG"/>
    <property type="match status" value="1"/>
</dbReference>
<dbReference type="Gene3D" id="3.40.50.1000">
    <property type="entry name" value="HAD superfamily/HAD-like"/>
    <property type="match status" value="1"/>
</dbReference>
<accession>A0A9W6GF52</accession>
<reference evidence="1" key="1">
    <citation type="submission" date="2022-12" db="EMBL/GenBank/DDBJ databases">
        <title>Reference genome sequencing for broad-spectrum identification of bacterial and archaeal isolates by mass spectrometry.</title>
        <authorList>
            <person name="Sekiguchi Y."/>
            <person name="Tourlousse D.M."/>
        </authorList>
    </citation>
    <scope>NUCLEOTIDE SEQUENCE</scope>
    <source>
        <strain evidence="1">TSL-P1</strain>
    </source>
</reference>
<dbReference type="GO" id="GO:0006281">
    <property type="term" value="P:DNA repair"/>
    <property type="evidence" value="ECO:0007669"/>
    <property type="project" value="TreeGrafter"/>
</dbReference>
<organism evidence="1 2">
    <name type="scientific">Thermodesulfovibrio yellowstonii</name>
    <dbReference type="NCBI Taxonomy" id="28262"/>
    <lineage>
        <taxon>Bacteria</taxon>
        <taxon>Pseudomonadati</taxon>
        <taxon>Nitrospirota</taxon>
        <taxon>Thermodesulfovibrionia</taxon>
        <taxon>Thermodesulfovibrionales</taxon>
        <taxon>Thermodesulfovibrionaceae</taxon>
        <taxon>Thermodesulfovibrio</taxon>
    </lineage>
</organism>
<dbReference type="PANTHER" id="PTHR43434">
    <property type="entry name" value="PHOSPHOGLYCOLATE PHOSPHATASE"/>
    <property type="match status" value="1"/>
</dbReference>
<keyword evidence="2" id="KW-1185">Reference proteome</keyword>